<dbReference type="EMBL" id="AOLW01000047">
    <property type="protein sequence ID" value="EMA17031.1"/>
    <property type="molecule type" value="Genomic_DNA"/>
</dbReference>
<dbReference type="PROSITE" id="PS51898">
    <property type="entry name" value="TYR_RECOMBINASE"/>
    <property type="match status" value="1"/>
</dbReference>
<dbReference type="InterPro" id="IPR004107">
    <property type="entry name" value="Integrase_SAM-like_N"/>
</dbReference>
<dbReference type="GO" id="GO:0003677">
    <property type="term" value="F:DNA binding"/>
    <property type="evidence" value="ECO:0007669"/>
    <property type="project" value="UniProtKB-UniRule"/>
</dbReference>
<dbReference type="Gene3D" id="1.10.150.130">
    <property type="match status" value="1"/>
</dbReference>
<dbReference type="InterPro" id="IPR050090">
    <property type="entry name" value="Tyrosine_recombinase_XerCD"/>
</dbReference>
<evidence type="ECO:0000259" key="5">
    <source>
        <dbReference type="PROSITE" id="PS51898"/>
    </source>
</evidence>
<sequence>MSDDDEDAFPEWDGPLKKHLEKVESRKSSNTLKNRRVAMGQWRDYCESEGTTILDASAQNLDDWLDHLNNEGYAGKSILNKFYDLSALYKFLHRRTDDDGVAYIDEDFIDKMKKTNLSWLNTDPEINEHLDARYLEFNEFEQLLEGCNTLREKVLIRFLWETGARAVEASRTRITDFARDDQTVTLRTAKQGEGNYEERDVYYRRKLERLLKEWIDRGGRNRYLGAENSPFLLVTKESPMMSAQRIGEVVHDVAVRAGLNEKVTFFDEDEMKEVELTTADGRPRYEFSTHSLRHSYAVHRTKNGMPIVYLQRLLGHSDIDQTRIYLEFRDDDVEEADRNYAPTV</sequence>
<evidence type="ECO:0000256" key="4">
    <source>
        <dbReference type="PROSITE-ProRule" id="PRU01248"/>
    </source>
</evidence>
<feature type="domain" description="Tyr recombinase" evidence="5">
    <location>
        <begin position="130"/>
        <end position="338"/>
    </location>
</feature>
<dbReference type="SUPFAM" id="SSF56349">
    <property type="entry name" value="DNA breaking-rejoining enzymes"/>
    <property type="match status" value="1"/>
</dbReference>
<protein>
    <submittedName>
        <fullName evidence="7">Site-specific recombinase xerd</fullName>
    </submittedName>
</protein>
<dbReference type="SUPFAM" id="SSF47823">
    <property type="entry name" value="lambda integrase-like, N-terminal domain"/>
    <property type="match status" value="1"/>
</dbReference>
<dbReference type="InterPro" id="IPR044068">
    <property type="entry name" value="CB"/>
</dbReference>
<evidence type="ECO:0000256" key="3">
    <source>
        <dbReference type="ARBA" id="ARBA00023172"/>
    </source>
</evidence>
<dbReference type="AlphaFoldDB" id="M0K769"/>
<organism evidence="7 8">
    <name type="scientific">Haloarcula amylolytica JCM 13557</name>
    <dbReference type="NCBI Taxonomy" id="1227452"/>
    <lineage>
        <taxon>Archaea</taxon>
        <taxon>Methanobacteriati</taxon>
        <taxon>Methanobacteriota</taxon>
        <taxon>Stenosarchaea group</taxon>
        <taxon>Halobacteria</taxon>
        <taxon>Halobacteriales</taxon>
        <taxon>Haloarculaceae</taxon>
        <taxon>Haloarcula</taxon>
    </lineage>
</organism>
<dbReference type="PATRIC" id="fig|1227452.3.peg.3424"/>
<evidence type="ECO:0000256" key="2">
    <source>
        <dbReference type="ARBA" id="ARBA00023125"/>
    </source>
</evidence>
<dbReference type="Gene3D" id="1.10.443.10">
    <property type="entry name" value="Intergrase catalytic core"/>
    <property type="match status" value="1"/>
</dbReference>
<dbReference type="CDD" id="cd00397">
    <property type="entry name" value="DNA_BRE_C"/>
    <property type="match status" value="1"/>
</dbReference>
<evidence type="ECO:0000313" key="8">
    <source>
        <dbReference type="Proteomes" id="UP000011623"/>
    </source>
</evidence>
<keyword evidence="1" id="KW-0229">DNA integration</keyword>
<accession>M0K769</accession>
<dbReference type="Proteomes" id="UP000011623">
    <property type="component" value="Unassembled WGS sequence"/>
</dbReference>
<reference evidence="7 8" key="1">
    <citation type="journal article" date="2014" name="PLoS Genet.">
        <title>Phylogenetically driven sequencing of extremely halophilic archaea reveals strategies for static and dynamic osmo-response.</title>
        <authorList>
            <person name="Becker E.A."/>
            <person name="Seitzer P.M."/>
            <person name="Tritt A."/>
            <person name="Larsen D."/>
            <person name="Krusor M."/>
            <person name="Yao A.I."/>
            <person name="Wu D."/>
            <person name="Madern D."/>
            <person name="Eisen J.A."/>
            <person name="Darling A.E."/>
            <person name="Facciotti M.T."/>
        </authorList>
    </citation>
    <scope>NUCLEOTIDE SEQUENCE [LARGE SCALE GENOMIC DNA]</scope>
    <source>
        <strain evidence="7 8">JCM 13557</strain>
    </source>
</reference>
<dbReference type="InterPro" id="IPR013762">
    <property type="entry name" value="Integrase-like_cat_sf"/>
</dbReference>
<dbReference type="GO" id="GO:0006310">
    <property type="term" value="P:DNA recombination"/>
    <property type="evidence" value="ECO:0007669"/>
    <property type="project" value="UniProtKB-KW"/>
</dbReference>
<dbReference type="Pfam" id="PF00589">
    <property type="entry name" value="Phage_integrase"/>
    <property type="match status" value="1"/>
</dbReference>
<dbReference type="RefSeq" id="WP_008312583.1">
    <property type="nucleotide sequence ID" value="NZ_AOLW01000047.1"/>
</dbReference>
<proteinExistence type="predicted"/>
<dbReference type="PANTHER" id="PTHR30349:SF41">
    <property type="entry name" value="INTEGRASE_RECOMBINASE PROTEIN MJ0367-RELATED"/>
    <property type="match status" value="1"/>
</dbReference>
<dbReference type="Pfam" id="PF02899">
    <property type="entry name" value="Phage_int_SAM_1"/>
    <property type="match status" value="1"/>
</dbReference>
<gene>
    <name evidence="7" type="ORF">C442_17215</name>
</gene>
<evidence type="ECO:0000259" key="6">
    <source>
        <dbReference type="PROSITE" id="PS51900"/>
    </source>
</evidence>
<dbReference type="GO" id="GO:0015074">
    <property type="term" value="P:DNA integration"/>
    <property type="evidence" value="ECO:0007669"/>
    <property type="project" value="UniProtKB-KW"/>
</dbReference>
<keyword evidence="2 4" id="KW-0238">DNA-binding</keyword>
<keyword evidence="3" id="KW-0233">DNA recombination</keyword>
<dbReference type="InterPro" id="IPR010998">
    <property type="entry name" value="Integrase_recombinase_N"/>
</dbReference>
<feature type="domain" description="Core-binding (CB)" evidence="6">
    <location>
        <begin position="10"/>
        <end position="93"/>
    </location>
</feature>
<evidence type="ECO:0000256" key="1">
    <source>
        <dbReference type="ARBA" id="ARBA00022908"/>
    </source>
</evidence>
<dbReference type="PANTHER" id="PTHR30349">
    <property type="entry name" value="PHAGE INTEGRASE-RELATED"/>
    <property type="match status" value="1"/>
</dbReference>
<evidence type="ECO:0000313" key="7">
    <source>
        <dbReference type="EMBL" id="EMA17031.1"/>
    </source>
</evidence>
<comment type="caution">
    <text evidence="7">The sequence shown here is derived from an EMBL/GenBank/DDBJ whole genome shotgun (WGS) entry which is preliminary data.</text>
</comment>
<dbReference type="InterPro" id="IPR011010">
    <property type="entry name" value="DNA_brk_join_enz"/>
</dbReference>
<name>M0K769_9EURY</name>
<keyword evidence="8" id="KW-1185">Reference proteome</keyword>
<dbReference type="InterPro" id="IPR002104">
    <property type="entry name" value="Integrase_catalytic"/>
</dbReference>
<dbReference type="PROSITE" id="PS51900">
    <property type="entry name" value="CB"/>
    <property type="match status" value="1"/>
</dbReference>